<dbReference type="PANTHER" id="PTHR11472">
    <property type="entry name" value="DNA REPAIR DEAD HELICASE RAD3/XP-D SUBFAMILY MEMBER"/>
    <property type="match status" value="1"/>
</dbReference>
<proteinExistence type="predicted"/>
<dbReference type="GO" id="GO:0003678">
    <property type="term" value="F:DNA helicase activity"/>
    <property type="evidence" value="ECO:0007669"/>
    <property type="project" value="TreeGrafter"/>
</dbReference>
<dbReference type="VEuPathDB" id="MicrosporidiaDB:DI09_43p240"/>
<dbReference type="EMBL" id="JMKJ01000377">
    <property type="protein sequence ID" value="KGG51149.1"/>
    <property type="molecule type" value="Genomic_DNA"/>
</dbReference>
<dbReference type="GO" id="GO:0034085">
    <property type="term" value="P:establishment of sister chromatid cohesion"/>
    <property type="evidence" value="ECO:0007669"/>
    <property type="project" value="TreeGrafter"/>
</dbReference>
<sequence>MVCIKYLLLHVSEYFVELVEECHSLVLAGGTLSPVLLQCFIRFQLFNYRYPESKFVHFSCNHVIDASKQLLTLQLSHGPSSKTLKFIYEYKEDHEMASECILTA</sequence>
<dbReference type="PANTHER" id="PTHR11472:SF41">
    <property type="entry name" value="ATP-DEPENDENT DNA HELICASE DDX11-RELATED"/>
    <property type="match status" value="1"/>
</dbReference>
<accession>A0A098VQP5</accession>
<dbReference type="RefSeq" id="XP_013237576.1">
    <property type="nucleotide sequence ID" value="XM_013382122.1"/>
</dbReference>
<evidence type="ECO:0000313" key="1">
    <source>
        <dbReference type="EMBL" id="KGG51149.1"/>
    </source>
</evidence>
<protein>
    <submittedName>
        <fullName evidence="1">Uncharacterized protein</fullName>
    </submittedName>
</protein>
<reference evidence="1 2" key="1">
    <citation type="submission" date="2014-04" db="EMBL/GenBank/DDBJ databases">
        <title>A new species of microsporidia sheds light on the evolution of extreme parasitism.</title>
        <authorList>
            <person name="Haag K.L."/>
            <person name="James T.Y."/>
            <person name="Larsson R."/>
            <person name="Schaer T.M."/>
            <person name="Refardt D."/>
            <person name="Pombert J.-F."/>
            <person name="Ebert D."/>
        </authorList>
    </citation>
    <scope>NUCLEOTIDE SEQUENCE [LARGE SCALE GENOMIC DNA]</scope>
    <source>
        <strain evidence="1 2">UGP3</strain>
        <tissue evidence="1">Spores</tissue>
    </source>
</reference>
<gene>
    <name evidence="1" type="ORF">DI09_43p240</name>
</gene>
<evidence type="ECO:0000313" key="2">
    <source>
        <dbReference type="Proteomes" id="UP000029725"/>
    </source>
</evidence>
<dbReference type="AlphaFoldDB" id="A0A098VQP5"/>
<dbReference type="Proteomes" id="UP000029725">
    <property type="component" value="Unassembled WGS sequence"/>
</dbReference>
<keyword evidence="2" id="KW-1185">Reference proteome</keyword>
<dbReference type="HOGENOM" id="CLU_2250741_0_0_1"/>
<dbReference type="GeneID" id="25259979"/>
<dbReference type="GO" id="GO:0005634">
    <property type="term" value="C:nucleus"/>
    <property type="evidence" value="ECO:0007669"/>
    <property type="project" value="TreeGrafter"/>
</dbReference>
<dbReference type="OrthoDB" id="267079at2759"/>
<comment type="caution">
    <text evidence="1">The sequence shown here is derived from an EMBL/GenBank/DDBJ whole genome shotgun (WGS) entry which is preliminary data.</text>
</comment>
<organism evidence="1 2">
    <name type="scientific">Mitosporidium daphniae</name>
    <dbReference type="NCBI Taxonomy" id="1485682"/>
    <lineage>
        <taxon>Eukaryota</taxon>
        <taxon>Fungi</taxon>
        <taxon>Fungi incertae sedis</taxon>
        <taxon>Microsporidia</taxon>
        <taxon>Mitosporidium</taxon>
    </lineage>
</organism>
<dbReference type="InterPro" id="IPR045028">
    <property type="entry name" value="DinG/Rad3-like"/>
</dbReference>
<name>A0A098VQP5_9MICR</name>